<gene>
    <name evidence="1" type="ORF">BDP27DRAFT_1429453</name>
</gene>
<proteinExistence type="predicted"/>
<organism evidence="1 2">
    <name type="scientific">Rhodocollybia butyracea</name>
    <dbReference type="NCBI Taxonomy" id="206335"/>
    <lineage>
        <taxon>Eukaryota</taxon>
        <taxon>Fungi</taxon>
        <taxon>Dikarya</taxon>
        <taxon>Basidiomycota</taxon>
        <taxon>Agaricomycotina</taxon>
        <taxon>Agaricomycetes</taxon>
        <taxon>Agaricomycetidae</taxon>
        <taxon>Agaricales</taxon>
        <taxon>Marasmiineae</taxon>
        <taxon>Omphalotaceae</taxon>
        <taxon>Rhodocollybia</taxon>
    </lineage>
</organism>
<comment type="caution">
    <text evidence="1">The sequence shown here is derived from an EMBL/GenBank/DDBJ whole genome shotgun (WGS) entry which is preliminary data.</text>
</comment>
<accession>A0A9P5PCL4</accession>
<dbReference type="EMBL" id="JADNRY010000219">
    <property type="protein sequence ID" value="KAF9060988.1"/>
    <property type="molecule type" value="Genomic_DNA"/>
</dbReference>
<evidence type="ECO:0000313" key="1">
    <source>
        <dbReference type="EMBL" id="KAF9060988.1"/>
    </source>
</evidence>
<name>A0A9P5PCL4_9AGAR</name>
<keyword evidence="2" id="KW-1185">Reference proteome</keyword>
<dbReference type="AlphaFoldDB" id="A0A9P5PCL4"/>
<protein>
    <submittedName>
        <fullName evidence="1">Uncharacterized protein</fullName>
    </submittedName>
</protein>
<sequence length="196" mass="21654">MDVHEDAFLIPAAISSYWELKQQFEAFQETLVSDIGKQKKAHHDILLSIADFGVIVTIPFRNVTSCSQPEADRNYNIEGDYEQSGASSAILLFSVRAASEECSLIGARLDALLLEIQNATGKSMFNLCKALVQSYSISTTPDSIGPLVEHFSKVFYNVLVQLSDTENSLKLLFHKIAYAKLIRDAVSCRSDTQAQG</sequence>
<dbReference type="Proteomes" id="UP000772434">
    <property type="component" value="Unassembled WGS sequence"/>
</dbReference>
<reference evidence="1" key="1">
    <citation type="submission" date="2020-11" db="EMBL/GenBank/DDBJ databases">
        <authorList>
            <consortium name="DOE Joint Genome Institute"/>
            <person name="Ahrendt S."/>
            <person name="Riley R."/>
            <person name="Andreopoulos W."/>
            <person name="Labutti K."/>
            <person name="Pangilinan J."/>
            <person name="Ruiz-Duenas F.J."/>
            <person name="Barrasa J.M."/>
            <person name="Sanchez-Garcia M."/>
            <person name="Camarero S."/>
            <person name="Miyauchi S."/>
            <person name="Serrano A."/>
            <person name="Linde D."/>
            <person name="Babiker R."/>
            <person name="Drula E."/>
            <person name="Ayuso-Fernandez I."/>
            <person name="Pacheco R."/>
            <person name="Padilla G."/>
            <person name="Ferreira P."/>
            <person name="Barriuso J."/>
            <person name="Kellner H."/>
            <person name="Castanera R."/>
            <person name="Alfaro M."/>
            <person name="Ramirez L."/>
            <person name="Pisabarro A.G."/>
            <person name="Kuo A."/>
            <person name="Tritt A."/>
            <person name="Lipzen A."/>
            <person name="He G."/>
            <person name="Yan M."/>
            <person name="Ng V."/>
            <person name="Cullen D."/>
            <person name="Martin F."/>
            <person name="Rosso M.-N."/>
            <person name="Henrissat B."/>
            <person name="Hibbett D."/>
            <person name="Martinez A.T."/>
            <person name="Grigoriev I.V."/>
        </authorList>
    </citation>
    <scope>NUCLEOTIDE SEQUENCE</scope>
    <source>
        <strain evidence="1">AH 40177</strain>
    </source>
</reference>
<evidence type="ECO:0000313" key="2">
    <source>
        <dbReference type="Proteomes" id="UP000772434"/>
    </source>
</evidence>